<sequence>MTTLANVALGILIANCFAELPDWLVWAGTAIIVWDVVDTIMSAVDRRKENKKIEKRDDADIS</sequence>
<dbReference type="Proteomes" id="UP000221359">
    <property type="component" value="Segment"/>
</dbReference>
<protein>
    <submittedName>
        <fullName evidence="1">Uncharacterized protein</fullName>
    </submittedName>
</protein>
<evidence type="ECO:0000313" key="1">
    <source>
        <dbReference type="EMBL" id="AKJ72606.1"/>
    </source>
</evidence>
<organism evidence="1 2">
    <name type="scientific">Gordonia phage GMA2</name>
    <dbReference type="NCBI Taxonomy" id="1647283"/>
    <lineage>
        <taxon>Viruses</taxon>
        <taxon>Duplodnaviria</taxon>
        <taxon>Heunggongvirae</taxon>
        <taxon>Uroviricota</taxon>
        <taxon>Caudoviricetes</taxon>
        <taxon>Gimaduovirus</taxon>
        <taxon>Gimaduovirus GMA2</taxon>
    </lineage>
</organism>
<evidence type="ECO:0000313" key="2">
    <source>
        <dbReference type="Proteomes" id="UP000221359"/>
    </source>
</evidence>
<accession>A0A0K0N7G7</accession>
<gene>
    <name evidence="1" type="ORF">GMA2_68</name>
</gene>
<dbReference type="EMBL" id="KR063281">
    <property type="protein sequence ID" value="AKJ72606.1"/>
    <property type="molecule type" value="Genomic_DNA"/>
</dbReference>
<reference evidence="1 2" key="1">
    <citation type="journal article" date="2015" name="PLoS ONE">
        <title>Lysis to Kill: Evaluation of the Lytic Abilities, and Genomics of Nine Bacteriophages Infective for Gordonia spp. and Their Potential Use in Activated Sludge Foam Biocontrol.</title>
        <authorList>
            <person name="Dyson Z.A."/>
            <person name="Tucci J."/>
            <person name="Seviour R.J."/>
            <person name="Petrovski S."/>
        </authorList>
    </citation>
    <scope>NUCLEOTIDE SEQUENCE [LARGE SCALE GENOMIC DNA]</scope>
</reference>
<proteinExistence type="predicted"/>
<keyword evidence="2" id="KW-1185">Reference proteome</keyword>
<name>A0A0K0N7G7_9CAUD</name>